<evidence type="ECO:0000256" key="1">
    <source>
        <dbReference type="SAM" id="MobiDB-lite"/>
    </source>
</evidence>
<gene>
    <name evidence="2" type="ORF">RHAB21_00882</name>
</gene>
<comment type="caution">
    <text evidence="2">The sequence shown here is derived from an EMBL/GenBank/DDBJ whole genome shotgun (WGS) entry which is preliminary data.</text>
</comment>
<evidence type="ECO:0000313" key="2">
    <source>
        <dbReference type="EMBL" id="CAD7056172.1"/>
    </source>
</evidence>
<feature type="region of interest" description="Disordered" evidence="1">
    <location>
        <begin position="291"/>
        <end position="336"/>
    </location>
</feature>
<feature type="region of interest" description="Disordered" evidence="1">
    <location>
        <begin position="43"/>
        <end position="62"/>
    </location>
</feature>
<protein>
    <recommendedName>
        <fullName evidence="4">PD-(D/E)XK nuclease superfamily protein</fullName>
    </recommendedName>
</protein>
<dbReference type="EMBL" id="CABFWE030000016">
    <property type="protein sequence ID" value="CAD7056172.1"/>
    <property type="molecule type" value="Genomic_DNA"/>
</dbReference>
<organism evidence="2 3">
    <name type="scientific">Pseudorhizobium halotolerans</name>
    <dbReference type="NCBI Taxonomy" id="1233081"/>
    <lineage>
        <taxon>Bacteria</taxon>
        <taxon>Pseudomonadati</taxon>
        <taxon>Pseudomonadota</taxon>
        <taxon>Alphaproteobacteria</taxon>
        <taxon>Hyphomicrobiales</taxon>
        <taxon>Rhizobiaceae</taxon>
        <taxon>Rhizobium/Agrobacterium group</taxon>
        <taxon>Pseudorhizobium</taxon>
    </lineage>
</organism>
<reference evidence="2 3" key="1">
    <citation type="submission" date="2020-11" db="EMBL/GenBank/DDBJ databases">
        <authorList>
            <person name="Lassalle F."/>
        </authorList>
    </citation>
    <scope>NUCLEOTIDE SEQUENCE [LARGE SCALE GENOMIC DNA]</scope>
    <source>
        <strain evidence="2 3">AB21</strain>
    </source>
</reference>
<sequence>MTSRHDQRTATIVELTSVPTRRKRGRPSKASIAAAAEAILPPNQAVPSNLSSRSRPASHPTVPDLSGAHALFDGLIEDAMTAIEKGPSVPDQVLGRYAPLASLLRSVSFHEGRLLERGLAVVAALHPDLQVLGKPLKLPLVEAAVQAISTNRWEVLDGVCFDADAGTKGTYRPDLVIVNRKTRKAFVIDLKRSLAAYGDSTLADLTSRMMATGLVLPDFLYKRHKRLSITSVDIAVIDGASRKSDHTQGIWKLGELDDLLGLPGAAAAMERLRSTFGERVRALIERRALGALGLQKPPPTTSSTASTRSPKHDGPQVEKAGRAEDGRSSGETPVARIVVGFARSASSSG</sequence>
<feature type="compositionally biased region" description="Basic and acidic residues" evidence="1">
    <location>
        <begin position="310"/>
        <end position="328"/>
    </location>
</feature>
<proteinExistence type="predicted"/>
<feature type="compositionally biased region" description="Polar residues" evidence="1">
    <location>
        <begin position="45"/>
        <end position="55"/>
    </location>
</feature>
<dbReference type="Proteomes" id="UP000601041">
    <property type="component" value="Unassembled WGS sequence"/>
</dbReference>
<accession>A0ABN7JZZ6</accession>
<feature type="region of interest" description="Disordered" evidence="1">
    <location>
        <begin position="1"/>
        <end position="31"/>
    </location>
</feature>
<keyword evidence="3" id="KW-1185">Reference proteome</keyword>
<name>A0ABN7JZZ6_9HYPH</name>
<evidence type="ECO:0000313" key="3">
    <source>
        <dbReference type="Proteomes" id="UP000601041"/>
    </source>
</evidence>
<evidence type="ECO:0008006" key="4">
    <source>
        <dbReference type="Google" id="ProtNLM"/>
    </source>
</evidence>
<dbReference type="RefSeq" id="WP_142589984.1">
    <property type="nucleotide sequence ID" value="NZ_CABFWE030000016.1"/>
</dbReference>